<dbReference type="PANTHER" id="PTHR13674:SF5">
    <property type="entry name" value="UPF0389 PROTEIN CG9231"/>
    <property type="match status" value="1"/>
</dbReference>
<dbReference type="EMBL" id="OU895878">
    <property type="protein sequence ID" value="CAG9805589.1"/>
    <property type="molecule type" value="Genomic_DNA"/>
</dbReference>
<evidence type="ECO:0000256" key="5">
    <source>
        <dbReference type="ARBA" id="ARBA00023136"/>
    </source>
</evidence>
<gene>
    <name evidence="8" type="ORF">CHIRRI_LOCUS8458</name>
</gene>
<dbReference type="AlphaFoldDB" id="A0A9N9WVI1"/>
<name>A0A9N9WVI1_9DIPT</name>
<dbReference type="PANTHER" id="PTHR13674">
    <property type="entry name" value="GROWTH AND TRANSFORMATION-DEPENDENT PROTEIN"/>
    <property type="match status" value="1"/>
</dbReference>
<evidence type="ECO:0000256" key="3">
    <source>
        <dbReference type="ARBA" id="ARBA00022692"/>
    </source>
</evidence>
<feature type="transmembrane region" description="Helical" evidence="7">
    <location>
        <begin position="84"/>
        <end position="101"/>
    </location>
</feature>
<reference evidence="8" key="1">
    <citation type="submission" date="2022-01" db="EMBL/GenBank/DDBJ databases">
        <authorList>
            <person name="King R."/>
        </authorList>
    </citation>
    <scope>NUCLEOTIDE SEQUENCE</scope>
</reference>
<feature type="compositionally biased region" description="Basic and acidic residues" evidence="6">
    <location>
        <begin position="112"/>
        <end position="129"/>
    </location>
</feature>
<evidence type="ECO:0000256" key="7">
    <source>
        <dbReference type="SAM" id="Phobius"/>
    </source>
</evidence>
<reference evidence="8" key="2">
    <citation type="submission" date="2022-10" db="EMBL/GenBank/DDBJ databases">
        <authorList>
            <consortium name="ENA_rothamsted_submissions"/>
            <consortium name="culmorum"/>
            <person name="King R."/>
        </authorList>
    </citation>
    <scope>NUCLEOTIDE SEQUENCE</scope>
</reference>
<comment type="subcellular location">
    <subcellularLocation>
        <location evidence="1">Membrane</location>
        <topology evidence="1">Single-pass membrane protein</topology>
    </subcellularLocation>
</comment>
<evidence type="ECO:0000256" key="6">
    <source>
        <dbReference type="SAM" id="MobiDB-lite"/>
    </source>
</evidence>
<evidence type="ECO:0008006" key="10">
    <source>
        <dbReference type="Google" id="ProtNLM"/>
    </source>
</evidence>
<evidence type="ECO:0000256" key="4">
    <source>
        <dbReference type="ARBA" id="ARBA00022989"/>
    </source>
</evidence>
<accession>A0A9N9WVI1</accession>
<dbReference type="GO" id="GO:0016020">
    <property type="term" value="C:membrane"/>
    <property type="evidence" value="ECO:0007669"/>
    <property type="project" value="UniProtKB-SubCell"/>
</dbReference>
<evidence type="ECO:0000313" key="8">
    <source>
        <dbReference type="EMBL" id="CAG9805589.1"/>
    </source>
</evidence>
<dbReference type="Proteomes" id="UP001153620">
    <property type="component" value="Chromosome 2"/>
</dbReference>
<dbReference type="InterPro" id="IPR009432">
    <property type="entry name" value="DUF1075"/>
</dbReference>
<dbReference type="OrthoDB" id="8193498at2759"/>
<evidence type="ECO:0000256" key="2">
    <source>
        <dbReference type="ARBA" id="ARBA00007363"/>
    </source>
</evidence>
<proteinExistence type="inferred from homology"/>
<comment type="similarity">
    <text evidence="2">Belongs to the UPF0389 family.</text>
</comment>
<dbReference type="Pfam" id="PF06388">
    <property type="entry name" value="DUF1075"/>
    <property type="match status" value="1"/>
</dbReference>
<sequence length="142" mass="16253">MSLSLISRRNTVLINLFRQSIRPLCTPVQSSKSIDPKSRGTHRPNNFEKKLLVWSGKYKTTEEIPGYVSEEAVERARNKFRIRAANIMIALTFIGCGIMIVQGRKAAERGESVQKMNQEWHREYNEKAQAEALAKSHAHDQK</sequence>
<organism evidence="8 9">
    <name type="scientific">Chironomus riparius</name>
    <dbReference type="NCBI Taxonomy" id="315576"/>
    <lineage>
        <taxon>Eukaryota</taxon>
        <taxon>Metazoa</taxon>
        <taxon>Ecdysozoa</taxon>
        <taxon>Arthropoda</taxon>
        <taxon>Hexapoda</taxon>
        <taxon>Insecta</taxon>
        <taxon>Pterygota</taxon>
        <taxon>Neoptera</taxon>
        <taxon>Endopterygota</taxon>
        <taxon>Diptera</taxon>
        <taxon>Nematocera</taxon>
        <taxon>Chironomoidea</taxon>
        <taxon>Chironomidae</taxon>
        <taxon>Chironominae</taxon>
        <taxon>Chironomus</taxon>
    </lineage>
</organism>
<protein>
    <recommendedName>
        <fullName evidence="10">Growth and transformation-dependent protein</fullName>
    </recommendedName>
</protein>
<keyword evidence="4 7" id="KW-1133">Transmembrane helix</keyword>
<keyword evidence="5 7" id="KW-0472">Membrane</keyword>
<keyword evidence="3 7" id="KW-0812">Transmembrane</keyword>
<keyword evidence="9" id="KW-1185">Reference proteome</keyword>
<feature type="region of interest" description="Disordered" evidence="6">
    <location>
        <begin position="112"/>
        <end position="142"/>
    </location>
</feature>
<evidence type="ECO:0000313" key="9">
    <source>
        <dbReference type="Proteomes" id="UP001153620"/>
    </source>
</evidence>
<evidence type="ECO:0000256" key="1">
    <source>
        <dbReference type="ARBA" id="ARBA00004167"/>
    </source>
</evidence>